<dbReference type="PANTHER" id="PTHR37422">
    <property type="entry name" value="TEICHURONIC ACID BIOSYNTHESIS PROTEIN TUAE"/>
    <property type="match status" value="1"/>
</dbReference>
<accession>A0A0F5FNP2</accession>
<evidence type="ECO:0000259" key="7">
    <source>
        <dbReference type="Pfam" id="PF04932"/>
    </source>
</evidence>
<comment type="caution">
    <text evidence="8">The sequence shown here is derived from an EMBL/GenBank/DDBJ whole genome shotgun (WGS) entry which is preliminary data.</text>
</comment>
<evidence type="ECO:0000256" key="4">
    <source>
        <dbReference type="ARBA" id="ARBA00023136"/>
    </source>
</evidence>
<feature type="transmembrane region" description="Helical" evidence="6">
    <location>
        <begin position="168"/>
        <end position="190"/>
    </location>
</feature>
<dbReference type="Pfam" id="PF04932">
    <property type="entry name" value="Wzy_C"/>
    <property type="match status" value="1"/>
</dbReference>
<dbReference type="PANTHER" id="PTHR37422:SF13">
    <property type="entry name" value="LIPOPOLYSACCHARIDE BIOSYNTHESIS PROTEIN PA4999-RELATED"/>
    <property type="match status" value="1"/>
</dbReference>
<dbReference type="RefSeq" id="WP_046104498.1">
    <property type="nucleotide sequence ID" value="NZ_JZEY01000054.1"/>
</dbReference>
<dbReference type="Proteomes" id="UP000033649">
    <property type="component" value="Unassembled WGS sequence"/>
</dbReference>
<feature type="transmembrane region" description="Helical" evidence="6">
    <location>
        <begin position="251"/>
        <end position="271"/>
    </location>
</feature>
<evidence type="ECO:0000256" key="3">
    <source>
        <dbReference type="ARBA" id="ARBA00022989"/>
    </source>
</evidence>
<feature type="transmembrane region" description="Helical" evidence="6">
    <location>
        <begin position="303"/>
        <end position="321"/>
    </location>
</feature>
<dbReference type="AlphaFoldDB" id="A0A0F5FNP2"/>
<feature type="transmembrane region" description="Helical" evidence="6">
    <location>
        <begin position="134"/>
        <end position="156"/>
    </location>
</feature>
<comment type="subcellular location">
    <subcellularLocation>
        <location evidence="1">Membrane</location>
        <topology evidence="1">Multi-pass membrane protein</topology>
    </subcellularLocation>
</comment>
<dbReference type="GO" id="GO:0016020">
    <property type="term" value="C:membrane"/>
    <property type="evidence" value="ECO:0007669"/>
    <property type="project" value="UniProtKB-SubCell"/>
</dbReference>
<feature type="compositionally biased region" description="Basic residues" evidence="5">
    <location>
        <begin position="14"/>
        <end position="23"/>
    </location>
</feature>
<evidence type="ECO:0000256" key="2">
    <source>
        <dbReference type="ARBA" id="ARBA00022692"/>
    </source>
</evidence>
<sequence>MSGLDITASEGHAVTRKGRRSRLKSGQSHLNGRLFWALLVVVALSPLPFGSARPFLSAAWAVYVGLAGAIYLLAMSRAGEALRRSWSELGLPALLFIVFCGFLVVQIIPFGWIAGPVPVFAVDGWTATVPQISISPGMTILMLLRQLTYGLFFFLCLQVLANDARRSLMLKVVLGVVIAYALLGMINLQAGDTLMGFPKWAYFNVATGPFVNRNSFATFLALGAVMALGLAASQLVRRAERHRHDGVPPNVMSNFFLFMIAYGGLLVVIVATQSRMGLVACLAGSAVVVILTAHALRSLGPLLYGLPVALLGFIGIFLLYGQGLFERLESVDAAREVRGDLYAQVLELIAMRPLTGFGGGSFATAFPLVHAPPVNPDYVWEKAHSTYLSLWSETGIVFGSLPIIAVALVAIRLLANLVQNKGSWSAQAIALGAITVVAVHSTVDFSLEISAVTFLFVALLAAGVSARASSQKR</sequence>
<feature type="transmembrane region" description="Helical" evidence="6">
    <location>
        <begin position="55"/>
        <end position="74"/>
    </location>
</feature>
<evidence type="ECO:0000313" key="9">
    <source>
        <dbReference type="Proteomes" id="UP000033649"/>
    </source>
</evidence>
<evidence type="ECO:0000256" key="5">
    <source>
        <dbReference type="SAM" id="MobiDB-lite"/>
    </source>
</evidence>
<feature type="transmembrane region" description="Helical" evidence="6">
    <location>
        <begin position="395"/>
        <end position="415"/>
    </location>
</feature>
<dbReference type="PATRIC" id="fig|429727.3.peg.1680"/>
<dbReference type="EMBL" id="JZEY01000054">
    <property type="protein sequence ID" value="KKB09807.1"/>
    <property type="molecule type" value="Genomic_DNA"/>
</dbReference>
<keyword evidence="2 6" id="KW-0812">Transmembrane</keyword>
<feature type="domain" description="O-antigen ligase-related" evidence="7">
    <location>
        <begin position="265"/>
        <end position="397"/>
    </location>
</feature>
<reference evidence="8 9" key="1">
    <citation type="submission" date="2015-03" db="EMBL/GenBank/DDBJ databases">
        <authorList>
            <person name="Hassan Y."/>
            <person name="Lepp D."/>
            <person name="Li X.-Z."/>
            <person name="Zhou T."/>
        </authorList>
    </citation>
    <scope>NUCLEOTIDE SEQUENCE [LARGE SCALE GENOMIC DNA]</scope>
    <source>
        <strain evidence="8 9">IPL18</strain>
    </source>
</reference>
<feature type="transmembrane region" description="Helical" evidence="6">
    <location>
        <begin position="449"/>
        <end position="468"/>
    </location>
</feature>
<dbReference type="InterPro" id="IPR051533">
    <property type="entry name" value="WaaL-like"/>
</dbReference>
<feature type="region of interest" description="Disordered" evidence="5">
    <location>
        <begin position="1"/>
        <end position="25"/>
    </location>
</feature>
<name>A0A0F5FNP2_9HYPH</name>
<keyword evidence="3 6" id="KW-1133">Transmembrane helix</keyword>
<feature type="transmembrane region" description="Helical" evidence="6">
    <location>
        <begin position="30"/>
        <end position="49"/>
    </location>
</feature>
<dbReference type="InterPro" id="IPR007016">
    <property type="entry name" value="O-antigen_ligase-rel_domated"/>
</dbReference>
<gene>
    <name evidence="8" type="ORF">VE26_08130</name>
</gene>
<dbReference type="OrthoDB" id="4391260at2"/>
<feature type="transmembrane region" description="Helical" evidence="6">
    <location>
        <begin position="277"/>
        <end position="296"/>
    </location>
</feature>
<keyword evidence="9" id="KW-1185">Reference proteome</keyword>
<evidence type="ECO:0000256" key="1">
    <source>
        <dbReference type="ARBA" id="ARBA00004141"/>
    </source>
</evidence>
<proteinExistence type="predicted"/>
<keyword evidence="4 6" id="KW-0472">Membrane</keyword>
<protein>
    <recommendedName>
        <fullName evidence="7">O-antigen ligase-related domain-containing protein</fullName>
    </recommendedName>
</protein>
<dbReference type="STRING" id="429727.VE26_08130"/>
<evidence type="ECO:0000256" key="6">
    <source>
        <dbReference type="SAM" id="Phobius"/>
    </source>
</evidence>
<organism evidence="8 9">
    <name type="scientific">Devosia chinhatensis</name>
    <dbReference type="NCBI Taxonomy" id="429727"/>
    <lineage>
        <taxon>Bacteria</taxon>
        <taxon>Pseudomonadati</taxon>
        <taxon>Pseudomonadota</taxon>
        <taxon>Alphaproteobacteria</taxon>
        <taxon>Hyphomicrobiales</taxon>
        <taxon>Devosiaceae</taxon>
        <taxon>Devosia</taxon>
    </lineage>
</organism>
<feature type="transmembrane region" description="Helical" evidence="6">
    <location>
        <begin position="94"/>
        <end position="114"/>
    </location>
</feature>
<evidence type="ECO:0000313" key="8">
    <source>
        <dbReference type="EMBL" id="KKB09807.1"/>
    </source>
</evidence>
<feature type="transmembrane region" description="Helical" evidence="6">
    <location>
        <begin position="210"/>
        <end position="231"/>
    </location>
</feature>
<feature type="transmembrane region" description="Helical" evidence="6">
    <location>
        <begin position="424"/>
        <end position="443"/>
    </location>
</feature>